<dbReference type="GO" id="GO:0005524">
    <property type="term" value="F:ATP binding"/>
    <property type="evidence" value="ECO:0007669"/>
    <property type="project" value="UniProtKB-KW"/>
</dbReference>
<dbReference type="EMBL" id="CP053452">
    <property type="protein sequence ID" value="QJW95412.1"/>
    <property type="molecule type" value="Genomic_DNA"/>
</dbReference>
<dbReference type="Pfam" id="PF00069">
    <property type="entry name" value="Pkinase"/>
    <property type="match status" value="1"/>
</dbReference>
<keyword evidence="9" id="KW-1185">Reference proteome</keyword>
<dbReference type="CDD" id="cd14014">
    <property type="entry name" value="STKc_PknB_like"/>
    <property type="match status" value="1"/>
</dbReference>
<dbReference type="SMART" id="SM00220">
    <property type="entry name" value="S_TKc"/>
    <property type="match status" value="1"/>
</dbReference>
<dbReference type="InterPro" id="IPR000719">
    <property type="entry name" value="Prot_kinase_dom"/>
</dbReference>
<name>A0A6M5YQZ1_9BACT</name>
<evidence type="ECO:0000313" key="8">
    <source>
        <dbReference type="EMBL" id="QJW95412.1"/>
    </source>
</evidence>
<dbReference type="GO" id="GO:0004674">
    <property type="term" value="F:protein serine/threonine kinase activity"/>
    <property type="evidence" value="ECO:0007669"/>
    <property type="project" value="UniProtKB-EC"/>
</dbReference>
<evidence type="ECO:0000256" key="2">
    <source>
        <dbReference type="ARBA" id="ARBA00022679"/>
    </source>
</evidence>
<accession>A0A6M5YQZ1</accession>
<keyword evidence="2" id="KW-0808">Transferase</keyword>
<dbReference type="SUPFAM" id="SSF56112">
    <property type="entry name" value="Protein kinase-like (PK-like)"/>
    <property type="match status" value="1"/>
</dbReference>
<evidence type="ECO:0000256" key="6">
    <source>
        <dbReference type="SAM" id="MobiDB-lite"/>
    </source>
</evidence>
<evidence type="ECO:0000256" key="4">
    <source>
        <dbReference type="ARBA" id="ARBA00022777"/>
    </source>
</evidence>
<evidence type="ECO:0000256" key="1">
    <source>
        <dbReference type="ARBA" id="ARBA00012513"/>
    </source>
</evidence>
<evidence type="ECO:0000256" key="5">
    <source>
        <dbReference type="ARBA" id="ARBA00022840"/>
    </source>
</evidence>
<feature type="domain" description="Protein kinase" evidence="7">
    <location>
        <begin position="1"/>
        <end position="167"/>
    </location>
</feature>
<gene>
    <name evidence="8" type="ORF">FTUN_2961</name>
</gene>
<keyword evidence="5" id="KW-0067">ATP-binding</keyword>
<dbReference type="InterPro" id="IPR050660">
    <property type="entry name" value="NEK_Ser/Thr_kinase"/>
</dbReference>
<reference evidence="9" key="1">
    <citation type="submission" date="2020-05" db="EMBL/GenBank/DDBJ databases">
        <title>Frigoriglobus tundricola gen. nov., sp. nov., a psychrotolerant cellulolytic planctomycete of the family Gemmataceae with two divergent copies of 16S rRNA gene.</title>
        <authorList>
            <person name="Kulichevskaya I.S."/>
            <person name="Ivanova A.A."/>
            <person name="Naumoff D.G."/>
            <person name="Beletsky A.V."/>
            <person name="Rijpstra W.I.C."/>
            <person name="Sinninghe Damste J.S."/>
            <person name="Mardanov A.V."/>
            <person name="Ravin N.V."/>
            <person name="Dedysh S.N."/>
        </authorList>
    </citation>
    <scope>NUCLEOTIDE SEQUENCE [LARGE SCALE GENOMIC DNA]</scope>
    <source>
        <strain evidence="9">PL17</strain>
    </source>
</reference>
<dbReference type="KEGG" id="ftj:FTUN_2961"/>
<organism evidence="8 9">
    <name type="scientific">Frigoriglobus tundricola</name>
    <dbReference type="NCBI Taxonomy" id="2774151"/>
    <lineage>
        <taxon>Bacteria</taxon>
        <taxon>Pseudomonadati</taxon>
        <taxon>Planctomycetota</taxon>
        <taxon>Planctomycetia</taxon>
        <taxon>Gemmatales</taxon>
        <taxon>Gemmataceae</taxon>
        <taxon>Frigoriglobus</taxon>
    </lineage>
</organism>
<dbReference type="InterPro" id="IPR011009">
    <property type="entry name" value="Kinase-like_dom_sf"/>
</dbReference>
<feature type="region of interest" description="Disordered" evidence="6">
    <location>
        <begin position="335"/>
        <end position="368"/>
    </location>
</feature>
<dbReference type="PROSITE" id="PS50011">
    <property type="entry name" value="PROTEIN_KINASE_DOM"/>
    <property type="match status" value="1"/>
</dbReference>
<keyword evidence="3" id="KW-0547">Nucleotide-binding</keyword>
<evidence type="ECO:0000313" key="9">
    <source>
        <dbReference type="Proteomes" id="UP000503447"/>
    </source>
</evidence>
<evidence type="ECO:0000259" key="7">
    <source>
        <dbReference type="PROSITE" id="PS50011"/>
    </source>
</evidence>
<dbReference type="AlphaFoldDB" id="A0A6M5YQZ1"/>
<dbReference type="EC" id="2.7.11.1" evidence="1"/>
<proteinExistence type="predicted"/>
<protein>
    <recommendedName>
        <fullName evidence="1">non-specific serine/threonine protein kinase</fullName>
        <ecNumber evidence="1">2.7.11.1</ecNumber>
    </recommendedName>
</protein>
<dbReference type="PANTHER" id="PTHR43671:SF13">
    <property type="entry name" value="SERINE_THREONINE-PROTEIN KINASE NEK2"/>
    <property type="match status" value="1"/>
</dbReference>
<dbReference type="Gene3D" id="1.10.510.10">
    <property type="entry name" value="Transferase(Phosphotransferase) domain 1"/>
    <property type="match status" value="1"/>
</dbReference>
<keyword evidence="4" id="KW-0418">Kinase</keyword>
<dbReference type="PANTHER" id="PTHR43671">
    <property type="entry name" value="SERINE/THREONINE-PROTEIN KINASE NEK"/>
    <property type="match status" value="1"/>
</dbReference>
<dbReference type="Proteomes" id="UP000503447">
    <property type="component" value="Chromosome"/>
</dbReference>
<evidence type="ECO:0000256" key="3">
    <source>
        <dbReference type="ARBA" id="ARBA00022741"/>
    </source>
</evidence>
<sequence length="368" mass="40493">MRIAREIAEGLAAVHSKGKIVHRDVNPANILLEGQERHVKVLDFGLVSPITSVGDSGSLTQAGAIVGTLAYLSPEQVRGGPVDASTDLFSLGVTLYQMLTRRLPFAGETWRETLEAILQKDPVPPAEINRHVPAALNDLTMQLLEKAPADRPSARWVAEALREEKYVSTGQSFPSTESKKTVSISGVTEDRQFPQPAAYEPIAPTGPTSVVELLERGAAIGDLRKHIQQFIAPPSAESVPARLAKSLNAWLRAQDPKDTKQQLTLKEKRAVVEFVELVGSAALCQLRRGGEPCRFEVEVDPNHPQGSFCIRADDASKTRRARLSSLLDDGDFTFEEKRHEENESQDQGLWARKQSVRKMKKSPEKKGK</sequence>